<gene>
    <name evidence="1" type="ORF">C5167_002870</name>
</gene>
<reference evidence="1 2" key="1">
    <citation type="journal article" date="2018" name="Science">
        <title>The opium poppy genome and morphinan production.</title>
        <authorList>
            <person name="Guo L."/>
            <person name="Winzer T."/>
            <person name="Yang X."/>
            <person name="Li Y."/>
            <person name="Ning Z."/>
            <person name="He Z."/>
            <person name="Teodor R."/>
            <person name="Lu Y."/>
            <person name="Bowser T.A."/>
            <person name="Graham I.A."/>
            <person name="Ye K."/>
        </authorList>
    </citation>
    <scope>NUCLEOTIDE SEQUENCE [LARGE SCALE GENOMIC DNA]</scope>
    <source>
        <strain evidence="2">cv. HN1</strain>
        <tissue evidence="1">Leaves</tissue>
    </source>
</reference>
<dbReference type="Gramene" id="RZC78651">
    <property type="protein sequence ID" value="RZC78651"/>
    <property type="gene ID" value="C5167_002870"/>
</dbReference>
<proteinExistence type="predicted"/>
<evidence type="ECO:0000313" key="1">
    <source>
        <dbReference type="EMBL" id="RZC78651.1"/>
    </source>
</evidence>
<dbReference type="Proteomes" id="UP000316621">
    <property type="component" value="Chromosome 9"/>
</dbReference>
<protein>
    <submittedName>
        <fullName evidence="1">Uncharacterized protein</fullName>
    </submittedName>
</protein>
<dbReference type="Gene3D" id="3.10.129.10">
    <property type="entry name" value="Hotdog Thioesterase"/>
    <property type="match status" value="1"/>
</dbReference>
<sequence length="133" mass="15082">MGAALRKELGLPVRPDVPSAVLNVCIEILAAVYEEDGVARWQITWLSIHKMRDQNTASMISIWEANIFRGFTLPDAPRFTQFAIALKTLAAASKTVDCCKLVHSLHNYFLLTELKQTPKRWEVQKLFKGICCY</sequence>
<dbReference type="AlphaFoldDB" id="A0A4Y7L2R9"/>
<name>A0A4Y7L2R9_PAPSO</name>
<accession>A0A4Y7L2R9</accession>
<keyword evidence="2" id="KW-1185">Reference proteome</keyword>
<evidence type="ECO:0000313" key="2">
    <source>
        <dbReference type="Proteomes" id="UP000316621"/>
    </source>
</evidence>
<dbReference type="EMBL" id="CM010723">
    <property type="protein sequence ID" value="RZC78651.1"/>
    <property type="molecule type" value="Genomic_DNA"/>
</dbReference>
<organism evidence="1 2">
    <name type="scientific">Papaver somniferum</name>
    <name type="common">Opium poppy</name>
    <dbReference type="NCBI Taxonomy" id="3469"/>
    <lineage>
        <taxon>Eukaryota</taxon>
        <taxon>Viridiplantae</taxon>
        <taxon>Streptophyta</taxon>
        <taxon>Embryophyta</taxon>
        <taxon>Tracheophyta</taxon>
        <taxon>Spermatophyta</taxon>
        <taxon>Magnoliopsida</taxon>
        <taxon>Ranunculales</taxon>
        <taxon>Papaveraceae</taxon>
        <taxon>Papaveroideae</taxon>
        <taxon>Papaver</taxon>
    </lineage>
</organism>